<comment type="similarity">
    <text evidence="5">Belongs to the alphaherpesvirinae VP22 tegument protein family.</text>
</comment>
<keyword evidence="10" id="KW-1040">Host Golgi apparatus</keyword>
<dbReference type="GO" id="GO:0044177">
    <property type="term" value="C:host cell Golgi apparatus"/>
    <property type="evidence" value="ECO:0007669"/>
    <property type="project" value="UniProtKB-SubCell"/>
</dbReference>
<evidence type="ECO:0000256" key="11">
    <source>
        <dbReference type="ARBA" id="ARBA00022844"/>
    </source>
</evidence>
<evidence type="ECO:0000256" key="4">
    <source>
        <dbReference type="ARBA" id="ARBA00004535"/>
    </source>
</evidence>
<evidence type="ECO:0000256" key="5">
    <source>
        <dbReference type="ARBA" id="ARBA00005604"/>
    </source>
</evidence>
<feature type="region of interest" description="Disordered" evidence="13">
    <location>
        <begin position="22"/>
        <end position="132"/>
    </location>
</feature>
<proteinExistence type="inferred from homology"/>
<evidence type="ECO:0000313" key="15">
    <source>
        <dbReference type="Proteomes" id="UP000828786"/>
    </source>
</evidence>
<evidence type="ECO:0000256" key="7">
    <source>
        <dbReference type="ARBA" id="ARBA00022553"/>
    </source>
</evidence>
<dbReference type="InterPro" id="IPR006908">
    <property type="entry name" value="Herpes_UL49"/>
</dbReference>
<keyword evidence="15" id="KW-1185">Reference proteome</keyword>
<keyword evidence="12" id="KW-1035">Host cytoplasm</keyword>
<feature type="compositionally biased region" description="Basic residues" evidence="13">
    <location>
        <begin position="52"/>
        <end position="61"/>
    </location>
</feature>
<keyword evidence="8" id="KW-1048">Host nucleus</keyword>
<evidence type="ECO:0000256" key="10">
    <source>
        <dbReference type="ARBA" id="ARBA00022812"/>
    </source>
</evidence>
<comment type="subcellular location">
    <subcellularLocation>
        <location evidence="1">Host Golgi apparatus</location>
    </subcellularLocation>
    <subcellularLocation>
        <location evidence="3">Host cytoplasm</location>
    </subcellularLocation>
    <subcellularLocation>
        <location evidence="2">Host nucleus</location>
    </subcellularLocation>
    <subcellularLocation>
        <location evidence="4">Virion tegument</location>
    </subcellularLocation>
</comment>
<dbReference type="GO" id="GO:0019033">
    <property type="term" value="C:viral tegument"/>
    <property type="evidence" value="ECO:0007669"/>
    <property type="project" value="UniProtKB-SubCell"/>
</dbReference>
<keyword evidence="11" id="KW-0946">Virion</keyword>
<dbReference type="Proteomes" id="UP000828786">
    <property type="component" value="Segment"/>
</dbReference>
<keyword evidence="9" id="KW-0920">Virion tegument</keyword>
<evidence type="ECO:0000256" key="9">
    <source>
        <dbReference type="ARBA" id="ARBA00022580"/>
    </source>
</evidence>
<evidence type="ECO:0000256" key="1">
    <source>
        <dbReference type="ARBA" id="ARBA00004136"/>
    </source>
</evidence>
<feature type="compositionally biased region" description="Acidic residues" evidence="13">
    <location>
        <begin position="30"/>
        <end position="45"/>
    </location>
</feature>
<name>A0AAF1D1Z0_9ALPH</name>
<sequence length="243" mass="25343">MARYRRDSGDYGDYDNVFVRENSLYGYEPEPGDDHDYEEIDDAEDYPGVAGGHRRSQSRPRRAPDAAAAQRAGARAAARAPRAAATERAPPRAAAPQPATRSASKGRPAAADPGGPGPGRSRAPPGANAVASGRPLAFSVAPKTPTAPWRGPTPAYNKAIFCEAVAIVAAEYARRAAASVWDADPPKNNERLDRMLKSAAIRILVCEGSGLLAAANDILVLRAQRAAAARGAGAAGQGRVAPK</sequence>
<evidence type="ECO:0000256" key="12">
    <source>
        <dbReference type="ARBA" id="ARBA00023200"/>
    </source>
</evidence>
<dbReference type="GeneID" id="80536893"/>
<keyword evidence="7" id="KW-0597">Phosphoprotein</keyword>
<evidence type="ECO:0000256" key="6">
    <source>
        <dbReference type="ARBA" id="ARBA00014377"/>
    </source>
</evidence>
<evidence type="ECO:0000256" key="2">
    <source>
        <dbReference type="ARBA" id="ARBA00004147"/>
    </source>
</evidence>
<accession>A0AAF1D1Z0</accession>
<dbReference type="RefSeq" id="YP_010798644.1">
    <property type="nucleotide sequence ID" value="NC_076509.1"/>
</dbReference>
<dbReference type="EMBL" id="MG989243">
    <property type="protein sequence ID" value="QBM10852.1"/>
    <property type="molecule type" value="Genomic_DNA"/>
</dbReference>
<dbReference type="GO" id="GO:0042025">
    <property type="term" value="C:host cell nucleus"/>
    <property type="evidence" value="ECO:0007669"/>
    <property type="project" value="UniProtKB-SubCell"/>
</dbReference>
<organism evidence="14 15">
    <name type="scientific">Caprine alphaherpesvirus 1</name>
    <dbReference type="NCBI Taxonomy" id="39944"/>
    <lineage>
        <taxon>Viruses</taxon>
        <taxon>Duplodnaviria</taxon>
        <taxon>Heunggongvirae</taxon>
        <taxon>Peploviricota</taxon>
        <taxon>Herviviricetes</taxon>
        <taxon>Herpesvirales</taxon>
        <taxon>Orthoherpesviridae</taxon>
        <taxon>Alphaherpesvirinae</taxon>
        <taxon>Varicellovirus</taxon>
        <taxon>Varicellovirus caprinealpha1</taxon>
    </lineage>
</organism>
<evidence type="ECO:0000313" key="14">
    <source>
        <dbReference type="EMBL" id="QBM10852.1"/>
    </source>
</evidence>
<gene>
    <name evidence="14" type="primary">UL49</name>
</gene>
<evidence type="ECO:0000256" key="3">
    <source>
        <dbReference type="ARBA" id="ARBA00004192"/>
    </source>
</evidence>
<dbReference type="Pfam" id="PF04823">
    <property type="entry name" value="Herpes_UL49_2"/>
    <property type="match status" value="1"/>
</dbReference>
<reference evidence="14 15" key="1">
    <citation type="submission" date="2018-02" db="EMBL/GenBank/DDBJ databases">
        <title>A novel caprine herpesvirus isolated from goats in China.</title>
        <authorList>
            <person name="Hao F."/>
            <person name="Mao L."/>
            <person name="Li W."/>
        </authorList>
    </citation>
    <scope>NUCLEOTIDE SEQUENCE [LARGE SCALE GENOMIC DNA]</scope>
    <source>
        <strain evidence="14 15">JSHA1405</strain>
    </source>
</reference>
<evidence type="ECO:0000256" key="8">
    <source>
        <dbReference type="ARBA" id="ARBA00022562"/>
    </source>
</evidence>
<feature type="compositionally biased region" description="Low complexity" evidence="13">
    <location>
        <begin position="65"/>
        <end position="129"/>
    </location>
</feature>
<evidence type="ECO:0000256" key="13">
    <source>
        <dbReference type="SAM" id="MobiDB-lite"/>
    </source>
</evidence>
<dbReference type="KEGG" id="vg:80536893"/>
<protein>
    <recommendedName>
        <fullName evidence="6">Tegument protein VP22</fullName>
    </recommendedName>
</protein>